<dbReference type="GO" id="GO:0046523">
    <property type="term" value="F:S-methyl-5-thioribose-1-phosphate isomerase activity"/>
    <property type="evidence" value="ECO:0007669"/>
    <property type="project" value="TreeGrafter"/>
</dbReference>
<dbReference type="OrthoDB" id="27639at2157"/>
<gene>
    <name evidence="3" type="ORF">SAMN04487937_2830</name>
</gene>
<proteinExistence type="inferred from homology"/>
<evidence type="ECO:0000256" key="2">
    <source>
        <dbReference type="SAM" id="MobiDB-lite"/>
    </source>
</evidence>
<dbReference type="Pfam" id="PF01008">
    <property type="entry name" value="IF-2B"/>
    <property type="match status" value="1"/>
</dbReference>
<dbReference type="STRING" id="35743.SAMN04487937_2830"/>
<dbReference type="Gene3D" id="3.40.50.10470">
    <property type="entry name" value="Translation initiation factor eif-2b, domain 2"/>
    <property type="match status" value="1"/>
</dbReference>
<dbReference type="Proteomes" id="UP000198932">
    <property type="component" value="Unassembled WGS sequence"/>
</dbReference>
<comment type="similarity">
    <text evidence="1">Belongs to the eIF-2B alpha/beta/delta subunits family.</text>
</comment>
<keyword evidence="3" id="KW-0648">Protein biosynthesis</keyword>
<keyword evidence="4" id="KW-1185">Reference proteome</keyword>
<protein>
    <submittedName>
        <fullName evidence="3">Translation initiation factor 2B subunit, eIF-2B alpha/beta/delta family</fullName>
    </submittedName>
</protein>
<dbReference type="PANTHER" id="PTHR43475:SF3">
    <property type="entry name" value="TRANSLATION INITIATION FACTOR EIF-2B SUBUNIT FAMILY PROTEIN (AFU_ORTHOLOGUE AFUA_2G14290)"/>
    <property type="match status" value="1"/>
</dbReference>
<dbReference type="GO" id="GO:0003743">
    <property type="term" value="F:translation initiation factor activity"/>
    <property type="evidence" value="ECO:0007669"/>
    <property type="project" value="UniProtKB-KW"/>
</dbReference>
<dbReference type="InterPro" id="IPR000649">
    <property type="entry name" value="IF-2B-related"/>
</dbReference>
<dbReference type="InterPro" id="IPR042529">
    <property type="entry name" value="IF_2B-like_C"/>
</dbReference>
<evidence type="ECO:0000313" key="3">
    <source>
        <dbReference type="EMBL" id="SFR56866.1"/>
    </source>
</evidence>
<feature type="compositionally biased region" description="Basic and acidic residues" evidence="2">
    <location>
        <begin position="47"/>
        <end position="64"/>
    </location>
</feature>
<keyword evidence="3" id="KW-0396">Initiation factor</keyword>
<feature type="region of interest" description="Disordered" evidence="2">
    <location>
        <begin position="44"/>
        <end position="64"/>
    </location>
</feature>
<name>A0A1I6HQZ0_HALSD</name>
<evidence type="ECO:0000313" key="4">
    <source>
        <dbReference type="Proteomes" id="UP000198932"/>
    </source>
</evidence>
<dbReference type="AlphaFoldDB" id="A0A1I6HQZ0"/>
<evidence type="ECO:0000256" key="1">
    <source>
        <dbReference type="RuleBase" id="RU003814"/>
    </source>
</evidence>
<sequence>MTDAVRVFLRRRGRVFRPASRGATEEGSEPLEVLVGDVLAGESDPAESARRVVRDATPRGESELVRRGKPLSVPVGGTDRTLSPFLFEVAAGGTADDAPRDPPTAAGEWLPPTAFLRHTTAPGLWESYRRVGPDADLLRTDRTHGAAWLSVRALEALRDRAGAVAFGALDGGVDRVAETARELRGARPSMIVVRHRIDRVLSGADRAPEAVHDRALAGLDAALDADRLAAERAAAAVAETVGPAATLSRSGTVAATLRRVDRPVVVGESRPGREGVDAAERFAAAGVDATLATDAALPGLVREGDVGCVLLGADRILPSGGVANKVGSYPLALAAADAGVPAYAVAAADKVATADEVVRESGDPSAVYDGDRAVAVENPIFERVPGDLLAGVLTEDGRLDRAAVAARAAEHESRAEWTDRWDR</sequence>
<dbReference type="PANTHER" id="PTHR43475">
    <property type="entry name" value="METHYLTHIORIBOSE-1-PHOSPHATE ISOMERASE"/>
    <property type="match status" value="1"/>
</dbReference>
<dbReference type="RefSeq" id="WP_158293690.1">
    <property type="nucleotide sequence ID" value="NZ_FOYN01000004.1"/>
</dbReference>
<dbReference type="SUPFAM" id="SSF100950">
    <property type="entry name" value="NagB/RpiA/CoA transferase-like"/>
    <property type="match status" value="1"/>
</dbReference>
<dbReference type="InterPro" id="IPR037171">
    <property type="entry name" value="NagB/RpiA_transferase-like"/>
</dbReference>
<dbReference type="GO" id="GO:0019509">
    <property type="term" value="P:L-methionine salvage from methylthioadenosine"/>
    <property type="evidence" value="ECO:0007669"/>
    <property type="project" value="TreeGrafter"/>
</dbReference>
<reference evidence="4" key="1">
    <citation type="submission" date="2016-10" db="EMBL/GenBank/DDBJ databases">
        <authorList>
            <person name="Varghese N."/>
            <person name="Submissions S."/>
        </authorList>
    </citation>
    <scope>NUCLEOTIDE SEQUENCE [LARGE SCALE GENOMIC DNA]</scope>
    <source>
        <strain evidence="4">RD 26</strain>
    </source>
</reference>
<accession>A0A1I6HQZ0</accession>
<dbReference type="EMBL" id="FOYN01000004">
    <property type="protein sequence ID" value="SFR56866.1"/>
    <property type="molecule type" value="Genomic_DNA"/>
</dbReference>
<organism evidence="3 4">
    <name type="scientific">Halorubrum sodomense</name>
    <dbReference type="NCBI Taxonomy" id="35743"/>
    <lineage>
        <taxon>Archaea</taxon>
        <taxon>Methanobacteriati</taxon>
        <taxon>Methanobacteriota</taxon>
        <taxon>Stenosarchaea group</taxon>
        <taxon>Halobacteria</taxon>
        <taxon>Halobacteriales</taxon>
        <taxon>Haloferacaceae</taxon>
        <taxon>Halorubrum</taxon>
    </lineage>
</organism>